<evidence type="ECO:0000313" key="2">
    <source>
        <dbReference type="Proteomes" id="UP000252107"/>
    </source>
</evidence>
<evidence type="ECO:0008006" key="3">
    <source>
        <dbReference type="Google" id="ProtNLM"/>
    </source>
</evidence>
<proteinExistence type="predicted"/>
<keyword evidence="2" id="KW-1185">Reference proteome</keyword>
<dbReference type="EMBL" id="LXQD01000320">
    <property type="protein sequence ID" value="RCJ24027.1"/>
    <property type="molecule type" value="Genomic_DNA"/>
</dbReference>
<name>A0A367QIJ2_9NOSO</name>
<protein>
    <recommendedName>
        <fullName evidence="3">Helix-turn-helix domain-containing protein</fullName>
    </recommendedName>
</protein>
<organism evidence="1 2">
    <name type="scientific">Nostoc minutum NIES-26</name>
    <dbReference type="NCBI Taxonomy" id="1844469"/>
    <lineage>
        <taxon>Bacteria</taxon>
        <taxon>Bacillati</taxon>
        <taxon>Cyanobacteriota</taxon>
        <taxon>Cyanophyceae</taxon>
        <taxon>Nostocales</taxon>
        <taxon>Nostocaceae</taxon>
        <taxon>Nostoc</taxon>
    </lineage>
</organism>
<reference evidence="1" key="1">
    <citation type="submission" date="2016-04" db="EMBL/GenBank/DDBJ databases">
        <authorList>
            <person name="Tabuchi Yagui T.R."/>
        </authorList>
    </citation>
    <scope>NUCLEOTIDE SEQUENCE [LARGE SCALE GENOMIC DNA]</scope>
    <source>
        <strain evidence="1">NIES-26</strain>
    </source>
</reference>
<accession>A0A367QIJ2</accession>
<dbReference type="Proteomes" id="UP000252107">
    <property type="component" value="Unassembled WGS sequence"/>
</dbReference>
<dbReference type="AlphaFoldDB" id="A0A367QIJ2"/>
<comment type="caution">
    <text evidence="1">The sequence shown here is derived from an EMBL/GenBank/DDBJ whole genome shotgun (WGS) entry which is preliminary data.</text>
</comment>
<sequence length="84" mass="9678">MAKVLIDSNYTCHQIANILSLNLSIVRIWINRGWLKANKRCPKHYEIGISHLKQFLENPPHQIKKRIAALDTEAIKYLLKGKAS</sequence>
<gene>
    <name evidence="1" type="ORF">A6770_28690</name>
</gene>
<evidence type="ECO:0000313" key="1">
    <source>
        <dbReference type="EMBL" id="RCJ24027.1"/>
    </source>
</evidence>